<dbReference type="HOGENOM" id="CLU_1189078_0_0_11"/>
<proteinExistence type="predicted"/>
<accession>S2W259</accession>
<dbReference type="Proteomes" id="UP000014417">
    <property type="component" value="Unassembled WGS sequence"/>
</dbReference>
<protein>
    <recommendedName>
        <fullName evidence="3">DUF2993 domain-containing protein</fullName>
    </recommendedName>
</protein>
<dbReference type="EMBL" id="AGZR01000005">
    <property type="protein sequence ID" value="EPD33196.1"/>
    <property type="molecule type" value="Genomic_DNA"/>
</dbReference>
<comment type="caution">
    <text evidence="1">The sequence shown here is derived from an EMBL/GenBank/DDBJ whole genome shotgun (WGS) entry which is preliminary data.</text>
</comment>
<evidence type="ECO:0000313" key="2">
    <source>
        <dbReference type="Proteomes" id="UP000014417"/>
    </source>
</evidence>
<evidence type="ECO:0000313" key="1">
    <source>
        <dbReference type="EMBL" id="EPD33196.1"/>
    </source>
</evidence>
<sequence>MRTALKWILGILIVFALAVGFVVADTAVKRNAEIATRDQIMQEFSSESGPAGANVKFDGFPFMKYFFNHKISSGTLQADNLYIADQDFRIAKADLSFDTVYLPKEGSGKVDSGLGTFTLSYDELSRKTGNELSMYYAGDERVGAKGNVEIMGTSSKMDITFGLELAGNEIRYKDVKAQFAGFTIPEELLNSEEAQKQMATTLPEAPGLTYESLTPTEEGLVVGVSVSGLELPA</sequence>
<gene>
    <name evidence="1" type="ORF">HMPREF9306_00727</name>
</gene>
<dbReference type="InterPro" id="IPR021373">
    <property type="entry name" value="DUF2993"/>
</dbReference>
<keyword evidence="2" id="KW-1185">Reference proteome</keyword>
<organism evidence="1 2">
    <name type="scientific">Propionimicrobium lymphophilum ACS-093-V-SCH5</name>
    <dbReference type="NCBI Taxonomy" id="883161"/>
    <lineage>
        <taxon>Bacteria</taxon>
        <taxon>Bacillati</taxon>
        <taxon>Actinomycetota</taxon>
        <taxon>Actinomycetes</taxon>
        <taxon>Propionibacteriales</taxon>
        <taxon>Propionibacteriaceae</taxon>
        <taxon>Propionimicrobium</taxon>
    </lineage>
</organism>
<dbReference type="Pfam" id="PF11209">
    <property type="entry name" value="LmeA"/>
    <property type="match status" value="1"/>
</dbReference>
<dbReference type="STRING" id="883161.HMPREF9306_00727"/>
<dbReference type="PATRIC" id="fig|883161.3.peg.727"/>
<dbReference type="RefSeq" id="WP_016455571.1">
    <property type="nucleotide sequence ID" value="NZ_KE150269.1"/>
</dbReference>
<dbReference type="AlphaFoldDB" id="S2W259"/>
<evidence type="ECO:0008006" key="3">
    <source>
        <dbReference type="Google" id="ProtNLM"/>
    </source>
</evidence>
<name>S2W259_9ACTN</name>
<reference evidence="1 2" key="1">
    <citation type="submission" date="2013-04" db="EMBL/GenBank/DDBJ databases">
        <title>The Genome Sequence of Propionimicrobium lymphophilum ACS-093-V-SCH5.</title>
        <authorList>
            <consortium name="The Broad Institute Genomics Platform"/>
            <person name="Earl A."/>
            <person name="Ward D."/>
            <person name="Feldgarden M."/>
            <person name="Gevers D."/>
            <person name="Saerens B."/>
            <person name="Vaneechoutte M."/>
            <person name="Walker B."/>
            <person name="Young S."/>
            <person name="Zeng Q."/>
            <person name="Gargeya S."/>
            <person name="Fitzgerald M."/>
            <person name="Haas B."/>
            <person name="Abouelleil A."/>
            <person name="Allen A.W."/>
            <person name="Alvarado L."/>
            <person name="Arachchi H.M."/>
            <person name="Berlin A.M."/>
            <person name="Chapman S.B."/>
            <person name="Gainer-Dewar J."/>
            <person name="Goldberg J."/>
            <person name="Griggs A."/>
            <person name="Gujja S."/>
            <person name="Hansen M."/>
            <person name="Howarth C."/>
            <person name="Imamovic A."/>
            <person name="Ireland A."/>
            <person name="Larimer J."/>
            <person name="McCowan C."/>
            <person name="Murphy C."/>
            <person name="Pearson M."/>
            <person name="Poon T.W."/>
            <person name="Priest M."/>
            <person name="Roberts A."/>
            <person name="Saif S."/>
            <person name="Shea T."/>
            <person name="Sisk P."/>
            <person name="Sykes S."/>
            <person name="Wortman J."/>
            <person name="Nusbaum C."/>
            <person name="Birren B."/>
        </authorList>
    </citation>
    <scope>NUCLEOTIDE SEQUENCE [LARGE SCALE GENOMIC DNA]</scope>
    <source>
        <strain evidence="1 2">ACS-093-V-SCH5</strain>
    </source>
</reference>